<dbReference type="RefSeq" id="WP_080292202.1">
    <property type="nucleotide sequence ID" value="NZ_CP069280.1"/>
</dbReference>
<reference evidence="1 2" key="1">
    <citation type="journal article" date="2014" name="J. Infect. Dis.">
        <title>Molecular characterization of a novel botulinum neurotoxin type H gene.</title>
        <authorList>
            <person name="Dover N."/>
            <person name="Barash J.R."/>
            <person name="Hill K.K."/>
            <person name="Xie G."/>
            <person name="Arnon S.S."/>
        </authorList>
    </citation>
    <scope>NUCLEOTIDE SEQUENCE [LARGE SCALE GENOMIC DNA]</scope>
    <source>
        <strain evidence="1 2">IBCA10-7060</strain>
    </source>
</reference>
<dbReference type="EMBL" id="CP069280">
    <property type="protein sequence ID" value="QRI54883.1"/>
    <property type="molecule type" value="Genomic_DNA"/>
</dbReference>
<accession>A0ABD7CNW5</accession>
<evidence type="ECO:0000313" key="2">
    <source>
        <dbReference type="Proteomes" id="UP000663464"/>
    </source>
</evidence>
<evidence type="ECO:0000313" key="1">
    <source>
        <dbReference type="EMBL" id="QRI54883.1"/>
    </source>
</evidence>
<dbReference type="Proteomes" id="UP000663464">
    <property type="component" value="Chromosome"/>
</dbReference>
<sequence>MVKMRGKVKVIILPYKDFKHRIRLTKYYEKDYSIENMNSYLYMVRRV</sequence>
<proteinExistence type="predicted"/>
<protein>
    <submittedName>
        <fullName evidence="1">Uncharacterized protein</fullName>
    </submittedName>
</protein>
<gene>
    <name evidence="1" type="ORF">JQS73_07250</name>
</gene>
<organism evidence="1 2">
    <name type="scientific">Clostridium botulinum</name>
    <dbReference type="NCBI Taxonomy" id="1491"/>
    <lineage>
        <taxon>Bacteria</taxon>
        <taxon>Bacillati</taxon>
        <taxon>Bacillota</taxon>
        <taxon>Clostridia</taxon>
        <taxon>Eubacteriales</taxon>
        <taxon>Clostridiaceae</taxon>
        <taxon>Clostridium</taxon>
    </lineage>
</organism>
<dbReference type="AlphaFoldDB" id="A0ABD7CNW5"/>
<name>A0ABD7CNW5_CLOBO</name>